<feature type="region of interest" description="Disordered" evidence="1">
    <location>
        <begin position="605"/>
        <end position="624"/>
    </location>
</feature>
<dbReference type="AlphaFoldDB" id="C4JR63"/>
<dbReference type="HOGENOM" id="CLU_003184_0_0_1"/>
<proteinExistence type="predicted"/>
<dbReference type="GO" id="GO:0007010">
    <property type="term" value="P:cytoskeleton organization"/>
    <property type="evidence" value="ECO:0007669"/>
    <property type="project" value="TreeGrafter"/>
</dbReference>
<dbReference type="KEGG" id="ure:UREG_03545"/>
<feature type="domain" description="Far11/STRP N-terminal" evidence="2">
    <location>
        <begin position="118"/>
        <end position="427"/>
    </location>
</feature>
<dbReference type="STRING" id="336963.C4JR63"/>
<dbReference type="InterPro" id="IPR021819">
    <property type="entry name" value="Far11/STRP_C"/>
</dbReference>
<dbReference type="GeneID" id="8437447"/>
<feature type="domain" description="Far11/STRP C-terminal" evidence="3">
    <location>
        <begin position="534"/>
        <end position="842"/>
    </location>
</feature>
<feature type="region of interest" description="Disordered" evidence="1">
    <location>
        <begin position="729"/>
        <end position="758"/>
    </location>
</feature>
<dbReference type="SMART" id="SM01292">
    <property type="entry name" value="N1221"/>
    <property type="match status" value="1"/>
</dbReference>
<evidence type="ECO:0000313" key="5">
    <source>
        <dbReference type="Proteomes" id="UP000002058"/>
    </source>
</evidence>
<feature type="compositionally biased region" description="Pro residues" evidence="1">
    <location>
        <begin position="76"/>
        <end position="89"/>
    </location>
</feature>
<dbReference type="InParanoid" id="C4JR63"/>
<feature type="compositionally biased region" description="Polar residues" evidence="1">
    <location>
        <begin position="1"/>
        <end position="11"/>
    </location>
</feature>
<dbReference type="InterPro" id="IPR012486">
    <property type="entry name" value="Far11/STRP_N"/>
</dbReference>
<protein>
    <recommendedName>
        <fullName evidence="6">Factor arrest protein 11</fullName>
    </recommendedName>
</protein>
<dbReference type="eggNOG" id="KOG3680">
    <property type="taxonomic scope" value="Eukaryota"/>
</dbReference>
<evidence type="ECO:0000256" key="1">
    <source>
        <dbReference type="SAM" id="MobiDB-lite"/>
    </source>
</evidence>
<dbReference type="VEuPathDB" id="FungiDB:UREG_03545"/>
<sequence length="842" mass="93809">MASGEGNQTGQHIVRADEVDQTGMDISPMPDEQLMPNVVRDLKAEQARSQDEKLSEYPQRHPAQPPRPELRRNTIAPPPPLQPPPPAPTPRNLEPATDSLSLAQLRKIVQDLPKTEEHPVYAFSYADSQPFPEELDEWFQCNEADRLMLLGSKASFEQNWSQFVQSLHGNVPDITWLNAAENLKKTFLEGLLTNLTRNTDISARIEALNCICYLITGIWGITAGKTADDYPTELSEKEAAETPGEKSLQIQWMEKNADLIRHTKALVPLFHYLKEVFDSNQSATYDDIKGFDGDTGATAYCAARDREMNLTVTIFYFLVEIARRQQARQPDRPFLKDEFAALDPNYLVIVAQIIARLRWEDVTNFPLTRRAKTVLEPKYDGQASNSKSSLPALTASPLDYHTFRQEITSKYPSYNPPPALIPLELGHNSILPPLPTVSNRVNTSTLFSGVSASSGTGNGSILHKSVHIATPAPSPPPSPGGPGKAGKKQNYQTNQNFPFMYPPLDSLSNNIGGKGSSDIQDTLVGQKWEGSDVPASIIEAGKLFSSRMRMTRAIRQLWEERERFLKYDRGWGANGATTQKQILPNLQSVVIVLLKEILTNITADAGQSNGSSQNGQKSGVMSNGINGAQTSTAGAYSMPDHVGNLEDLDAVRSREIKSKGISGVLLLLLKWFKRSHILQFEYMTQLLLDSNYLPLILKMFIHQDVDRAVAQRNDRKDLSFFHFCHVHSDQPPLALSEPEPERLEDSEEEAVPPPISRSRSSLSVLNAAATPSEKAQDHFTDGAFLPEVDELGFPTAPLPDTPITEFSFRNFFSAINYLHIMQKITRNKAHRCLLLRRATKRN</sequence>
<keyword evidence="5" id="KW-1185">Reference proteome</keyword>
<dbReference type="OMA" id="IFYLTIE"/>
<dbReference type="InterPro" id="IPR040185">
    <property type="entry name" value="Far11/STRP"/>
</dbReference>
<evidence type="ECO:0000313" key="4">
    <source>
        <dbReference type="EMBL" id="EEP78699.1"/>
    </source>
</evidence>
<evidence type="ECO:0000259" key="3">
    <source>
        <dbReference type="SMART" id="SM01293"/>
    </source>
</evidence>
<dbReference type="PANTHER" id="PTHR13239">
    <property type="entry name" value="PROTEIN REQUIRED FOR HYPHAL ANASTOMOSIS HAM-2"/>
    <property type="match status" value="1"/>
</dbReference>
<organism evidence="4 5">
    <name type="scientific">Uncinocarpus reesii (strain UAMH 1704)</name>
    <dbReference type="NCBI Taxonomy" id="336963"/>
    <lineage>
        <taxon>Eukaryota</taxon>
        <taxon>Fungi</taxon>
        <taxon>Dikarya</taxon>
        <taxon>Ascomycota</taxon>
        <taxon>Pezizomycotina</taxon>
        <taxon>Eurotiomycetes</taxon>
        <taxon>Eurotiomycetidae</taxon>
        <taxon>Onygenales</taxon>
        <taxon>Onygenaceae</taxon>
        <taxon>Uncinocarpus</taxon>
    </lineage>
</organism>
<dbReference type="Pfam" id="PF11882">
    <property type="entry name" value="DUF3402"/>
    <property type="match status" value="2"/>
</dbReference>
<gene>
    <name evidence="4" type="ORF">UREG_03545</name>
</gene>
<dbReference type="EMBL" id="CH476616">
    <property type="protein sequence ID" value="EEP78699.1"/>
    <property type="molecule type" value="Genomic_DNA"/>
</dbReference>
<evidence type="ECO:0000259" key="2">
    <source>
        <dbReference type="SMART" id="SM01292"/>
    </source>
</evidence>
<feature type="compositionally biased region" description="Low complexity" evidence="1">
    <location>
        <begin position="606"/>
        <end position="619"/>
    </location>
</feature>
<feature type="compositionally biased region" description="Basic and acidic residues" evidence="1">
    <location>
        <begin position="40"/>
        <end position="59"/>
    </location>
</feature>
<dbReference type="SMART" id="SM01293">
    <property type="entry name" value="DUF3402"/>
    <property type="match status" value="1"/>
</dbReference>
<dbReference type="Pfam" id="PF07923">
    <property type="entry name" value="N1221"/>
    <property type="match status" value="2"/>
</dbReference>
<name>C4JR63_UNCRE</name>
<accession>C4JR63</accession>
<dbReference type="Proteomes" id="UP000002058">
    <property type="component" value="Unassembled WGS sequence"/>
</dbReference>
<dbReference type="PANTHER" id="PTHR13239:SF4">
    <property type="entry name" value="AT25231P"/>
    <property type="match status" value="1"/>
</dbReference>
<evidence type="ECO:0008006" key="6">
    <source>
        <dbReference type="Google" id="ProtNLM"/>
    </source>
</evidence>
<dbReference type="RefSeq" id="XP_002544028.1">
    <property type="nucleotide sequence ID" value="XM_002543982.1"/>
</dbReference>
<feature type="region of interest" description="Disordered" evidence="1">
    <location>
        <begin position="1"/>
        <end position="95"/>
    </location>
</feature>
<dbReference type="GO" id="GO:0005829">
    <property type="term" value="C:cytosol"/>
    <property type="evidence" value="ECO:0007669"/>
    <property type="project" value="TreeGrafter"/>
</dbReference>
<feature type="region of interest" description="Disordered" evidence="1">
    <location>
        <begin position="467"/>
        <end position="495"/>
    </location>
</feature>
<reference evidence="5" key="1">
    <citation type="journal article" date="2009" name="Genome Res.">
        <title>Comparative genomic analyses of the human fungal pathogens Coccidioides and their relatives.</title>
        <authorList>
            <person name="Sharpton T.J."/>
            <person name="Stajich J.E."/>
            <person name="Rounsley S.D."/>
            <person name="Gardner M.J."/>
            <person name="Wortman J.R."/>
            <person name="Jordar V.S."/>
            <person name="Maiti R."/>
            <person name="Kodira C.D."/>
            <person name="Neafsey D.E."/>
            <person name="Zeng Q."/>
            <person name="Hung C.-Y."/>
            <person name="McMahan C."/>
            <person name="Muszewska A."/>
            <person name="Grynberg M."/>
            <person name="Mandel M.A."/>
            <person name="Kellner E.M."/>
            <person name="Barker B.M."/>
            <person name="Galgiani J.N."/>
            <person name="Orbach M.J."/>
            <person name="Kirkland T.N."/>
            <person name="Cole G.T."/>
            <person name="Henn M.R."/>
            <person name="Birren B.W."/>
            <person name="Taylor J.W."/>
        </authorList>
    </citation>
    <scope>NUCLEOTIDE SEQUENCE [LARGE SCALE GENOMIC DNA]</scope>
    <source>
        <strain evidence="5">UAMH 1704</strain>
    </source>
</reference>
<dbReference type="OrthoDB" id="18234at2759"/>